<reference evidence="3" key="1">
    <citation type="submission" date="2019-03" db="EMBL/GenBank/DDBJ databases">
        <title>Single cell metagenomics reveals metabolic interactions within the superorganism composed of flagellate Streblomastix strix and complex community of Bacteroidetes bacteria on its surface.</title>
        <authorList>
            <person name="Treitli S.C."/>
            <person name="Kolisko M."/>
            <person name="Husnik F."/>
            <person name="Keeling P."/>
            <person name="Hampl V."/>
        </authorList>
    </citation>
    <scope>NUCLEOTIDE SEQUENCE</scope>
    <source>
        <strain evidence="3">STM</strain>
    </source>
</reference>
<feature type="transmembrane region" description="Helical" evidence="1">
    <location>
        <begin position="149"/>
        <end position="173"/>
    </location>
</feature>
<evidence type="ECO:0000259" key="2">
    <source>
        <dbReference type="PROSITE" id="PS50850"/>
    </source>
</evidence>
<proteinExistence type="predicted"/>
<feature type="transmembrane region" description="Helical" evidence="1">
    <location>
        <begin position="107"/>
        <end position="129"/>
    </location>
</feature>
<dbReference type="GO" id="GO:0015293">
    <property type="term" value="F:symporter activity"/>
    <property type="evidence" value="ECO:0007669"/>
    <property type="project" value="InterPro"/>
</dbReference>
<dbReference type="Gene3D" id="1.20.1250.20">
    <property type="entry name" value="MFS general substrate transporter like domains"/>
    <property type="match status" value="2"/>
</dbReference>
<dbReference type="SUPFAM" id="SSF103473">
    <property type="entry name" value="MFS general substrate transporter"/>
    <property type="match status" value="1"/>
</dbReference>
<comment type="caution">
    <text evidence="3">The sequence shown here is derived from an EMBL/GenBank/DDBJ whole genome shotgun (WGS) entry which is preliminary data.</text>
</comment>
<feature type="transmembrane region" description="Helical" evidence="1">
    <location>
        <begin position="193"/>
        <end position="214"/>
    </location>
</feature>
<dbReference type="GO" id="GO:0005886">
    <property type="term" value="C:plasma membrane"/>
    <property type="evidence" value="ECO:0007669"/>
    <property type="project" value="TreeGrafter"/>
</dbReference>
<feature type="transmembrane region" description="Helical" evidence="1">
    <location>
        <begin position="344"/>
        <end position="365"/>
    </location>
</feature>
<name>A0A5J4SMY5_9ZZZZ</name>
<dbReference type="InterPro" id="IPR001927">
    <property type="entry name" value="Na/Gal_symport"/>
</dbReference>
<dbReference type="InterPro" id="IPR039672">
    <property type="entry name" value="MFS_2"/>
</dbReference>
<dbReference type="PROSITE" id="PS50850">
    <property type="entry name" value="MFS"/>
    <property type="match status" value="1"/>
</dbReference>
<protein>
    <submittedName>
        <fullName evidence="3">Glycoside/pentoside/hexuronide:cation symporter GPH family</fullName>
    </submittedName>
</protein>
<feature type="domain" description="Major facilitator superfamily (MFS) profile" evidence="2">
    <location>
        <begin position="1"/>
        <end position="457"/>
    </location>
</feature>
<feature type="transmembrane region" description="Helical" evidence="1">
    <location>
        <begin position="78"/>
        <end position="95"/>
    </location>
</feature>
<evidence type="ECO:0000256" key="1">
    <source>
        <dbReference type="SAM" id="Phobius"/>
    </source>
</evidence>
<dbReference type="GO" id="GO:0008643">
    <property type="term" value="P:carbohydrate transport"/>
    <property type="evidence" value="ECO:0007669"/>
    <property type="project" value="InterPro"/>
</dbReference>
<feature type="transmembrane region" description="Helical" evidence="1">
    <location>
        <begin position="321"/>
        <end position="338"/>
    </location>
</feature>
<dbReference type="InterPro" id="IPR036259">
    <property type="entry name" value="MFS_trans_sf"/>
</dbReference>
<dbReference type="NCBIfam" id="TIGR00792">
    <property type="entry name" value="gph"/>
    <property type="match status" value="1"/>
</dbReference>
<dbReference type="EMBL" id="SNRY01000100">
    <property type="protein sequence ID" value="KAA6347307.1"/>
    <property type="molecule type" value="Genomic_DNA"/>
</dbReference>
<keyword evidence="1" id="KW-0812">Transmembrane</keyword>
<dbReference type="PANTHER" id="PTHR11328:SF24">
    <property type="entry name" value="MAJOR FACILITATOR SUPERFAMILY (MFS) PROFILE DOMAIN-CONTAINING PROTEIN"/>
    <property type="match status" value="1"/>
</dbReference>
<accession>A0A5J4SMY5</accession>
<evidence type="ECO:0000313" key="3">
    <source>
        <dbReference type="EMBL" id="KAA6347307.1"/>
    </source>
</evidence>
<feature type="transmembrane region" description="Helical" evidence="1">
    <location>
        <begin position="245"/>
        <end position="264"/>
    </location>
</feature>
<dbReference type="InterPro" id="IPR020846">
    <property type="entry name" value="MFS_dom"/>
</dbReference>
<dbReference type="GO" id="GO:0006814">
    <property type="term" value="P:sodium ion transport"/>
    <property type="evidence" value="ECO:0007669"/>
    <property type="project" value="InterPro"/>
</dbReference>
<dbReference type="PANTHER" id="PTHR11328">
    <property type="entry name" value="MAJOR FACILITATOR SUPERFAMILY DOMAIN-CONTAINING PROTEIN"/>
    <property type="match status" value="1"/>
</dbReference>
<feature type="transmembrane region" description="Helical" evidence="1">
    <location>
        <begin position="397"/>
        <end position="415"/>
    </location>
</feature>
<gene>
    <name evidence="3" type="ORF">EZS27_005224</name>
</gene>
<organism evidence="3">
    <name type="scientific">termite gut metagenome</name>
    <dbReference type="NCBI Taxonomy" id="433724"/>
    <lineage>
        <taxon>unclassified sequences</taxon>
        <taxon>metagenomes</taxon>
        <taxon>organismal metagenomes</taxon>
    </lineage>
</organism>
<dbReference type="Pfam" id="PF13347">
    <property type="entry name" value="MFS_2"/>
    <property type="match status" value="1"/>
</dbReference>
<feature type="transmembrane region" description="Helical" evidence="1">
    <location>
        <begin position="12"/>
        <end position="32"/>
    </location>
</feature>
<keyword evidence="1" id="KW-1133">Transmembrane helix</keyword>
<keyword evidence="1" id="KW-0472">Membrane</keyword>
<dbReference type="CDD" id="cd17332">
    <property type="entry name" value="MFS_MelB_like"/>
    <property type="match status" value="1"/>
</dbReference>
<feature type="transmembrane region" description="Helical" evidence="1">
    <location>
        <begin position="435"/>
        <end position="454"/>
    </location>
</feature>
<dbReference type="AlphaFoldDB" id="A0A5J4SMY5"/>
<sequence>MITLREKVGYGLGDMASSMFWKIFGMYLLFFYTKVFGISPAAAGTMFLITRVWDSLIDPLMGIVADRTKSPWGKYRPYLLWFAIPFAVMGMITFYTPDLNENGKLIYAYIAYTLMMMVYTAVNVPYASLLGVMSSEPKERNTLASYRMFFAFIGSFITFMLLQPLVDFFAGFFHSASDGFEVVEGTEVSLEPMGWTCAVAVIGVLCAVLFFFCFKWTRERVKPIISEEESGVSVSQDLRNLAKNYPWWILMGSGLAALLFNAIRDGVALFYFADYIQVNYKMPYLGWTMATIYLLVGQSANMIGVALAAPLSNKYGKKTTYMIAMALAAGLSAVFFTLTPNQIVFILVLQVLVSVCAGYVLPLLWSMYADIVDHQELRTGRRATGLIFSSSSMSQKLGWAFGAAMTGWLLAWFGYDQNAAMQTEHAILGVRLMMSWLPAISCILAVVGMMFYPLSERRVKEVTAELEARREAAGQKS</sequence>
<feature type="transmembrane region" description="Helical" evidence="1">
    <location>
        <begin position="284"/>
        <end position="309"/>
    </location>
</feature>